<dbReference type="AlphaFoldDB" id="A0AAE8MX61"/>
<proteinExistence type="predicted"/>
<dbReference type="EMBL" id="ONZQ02000005">
    <property type="protein sequence ID" value="SPO01833.1"/>
    <property type="molecule type" value="Genomic_DNA"/>
</dbReference>
<keyword evidence="3" id="KW-1185">Reference proteome</keyword>
<evidence type="ECO:0000256" key="1">
    <source>
        <dbReference type="SAM" id="MobiDB-lite"/>
    </source>
</evidence>
<evidence type="ECO:0000313" key="3">
    <source>
        <dbReference type="Proteomes" id="UP001187682"/>
    </source>
</evidence>
<sequence>MSPTIVAEISRQDLGFLDTPSTAVISEVTLLSSYNWVEAPTPTIAVPGSPHLWSPPAPRRLPKDSGLVYIAQNAARHPESPLEPLFRSLYISNPSFDIRSTDVISDRNNVRKLLSFIDSTSSRDGLIEFTIKIELVGDTVMLCRDEVKTYDVIGPDEFRGFGHEFEKVYTTSRVKGSTGHYRIISYRFGGLTFIIRHETDGFVDNLPSNADHLSSLISALSLSSANAPSLPAGPGSKLTVKKDGQIVSLESTLEIKTRAHHKPLPFAEAAAQLWVSQTPKLVRAYHKSGTFQPPTVEDVGSKISKWENDNQGHLRKLSGLLSKVLRVVKAGGKGGNWTLKYDSSGDKLVIWKIEDQKMLPDDLYAKWAGVERSSAETDTNTPTTHALTPVQSRNNPPFFDIIEYSLAKGYRHFFRRMPLSLRDYRVLYESLERLGVDVLGQQNISNVMADFRTGANNYDHYERRRIPGQKSVARDAANDPNSRIGDKNKAYNATLFVVSHSAIFRYKTRKIVREAFDESFDISAKQRASLDKWAVALPTGGAASEGDATTESEGYFDFDSDFDWD</sequence>
<gene>
    <name evidence="2" type="ORF">DNG_04506</name>
</gene>
<dbReference type="PANTHER" id="PTHR35179">
    <property type="entry name" value="PROTEIN CBG02620"/>
    <property type="match status" value="1"/>
</dbReference>
<feature type="region of interest" description="Disordered" evidence="1">
    <location>
        <begin position="540"/>
        <end position="565"/>
    </location>
</feature>
<dbReference type="PANTHER" id="PTHR35179:SF2">
    <property type="entry name" value="START DOMAIN-CONTAINING PROTEIN"/>
    <property type="match status" value="1"/>
</dbReference>
<accession>A0AAE8MX61</accession>
<comment type="caution">
    <text evidence="2">The sequence shown here is derived from an EMBL/GenBank/DDBJ whole genome shotgun (WGS) entry which is preliminary data.</text>
</comment>
<organism evidence="2 3">
    <name type="scientific">Cephalotrichum gorgonifer</name>
    <dbReference type="NCBI Taxonomy" id="2041049"/>
    <lineage>
        <taxon>Eukaryota</taxon>
        <taxon>Fungi</taxon>
        <taxon>Dikarya</taxon>
        <taxon>Ascomycota</taxon>
        <taxon>Pezizomycotina</taxon>
        <taxon>Sordariomycetes</taxon>
        <taxon>Hypocreomycetidae</taxon>
        <taxon>Microascales</taxon>
        <taxon>Microascaceae</taxon>
        <taxon>Cephalotrichum</taxon>
    </lineage>
</organism>
<name>A0AAE8MX61_9PEZI</name>
<reference evidence="2" key="1">
    <citation type="submission" date="2018-03" db="EMBL/GenBank/DDBJ databases">
        <authorList>
            <person name="Guldener U."/>
        </authorList>
    </citation>
    <scope>NUCLEOTIDE SEQUENCE</scope>
</reference>
<dbReference type="Proteomes" id="UP001187682">
    <property type="component" value="Unassembled WGS sequence"/>
</dbReference>
<evidence type="ECO:0008006" key="4">
    <source>
        <dbReference type="Google" id="ProtNLM"/>
    </source>
</evidence>
<evidence type="ECO:0000313" key="2">
    <source>
        <dbReference type="EMBL" id="SPO01833.1"/>
    </source>
</evidence>
<protein>
    <recommendedName>
        <fullName evidence="4">Geranylgeranyl pyrophosphate synthetase</fullName>
    </recommendedName>
</protein>
<feature type="compositionally biased region" description="Acidic residues" evidence="1">
    <location>
        <begin position="548"/>
        <end position="565"/>
    </location>
</feature>